<accession>A0A3A9YLK6</accession>
<dbReference type="SMART" id="SM00530">
    <property type="entry name" value="HTH_XRE"/>
    <property type="match status" value="1"/>
</dbReference>
<dbReference type="AlphaFoldDB" id="A0A3A9YLK6"/>
<protein>
    <submittedName>
        <fullName evidence="2">XRE family transcriptional regulator</fullName>
    </submittedName>
</protein>
<dbReference type="InterPro" id="IPR010982">
    <property type="entry name" value="Lambda_DNA-bd_dom_sf"/>
</dbReference>
<dbReference type="GO" id="GO:0003677">
    <property type="term" value="F:DNA binding"/>
    <property type="evidence" value="ECO:0007669"/>
    <property type="project" value="InterPro"/>
</dbReference>
<dbReference type="InterPro" id="IPR001387">
    <property type="entry name" value="Cro/C1-type_HTH"/>
</dbReference>
<dbReference type="Gene3D" id="1.10.260.40">
    <property type="entry name" value="lambda repressor-like DNA-binding domains"/>
    <property type="match status" value="1"/>
</dbReference>
<comment type="caution">
    <text evidence="2">The sequence shown here is derived from an EMBL/GenBank/DDBJ whole genome shotgun (WGS) entry which is preliminary data.</text>
</comment>
<dbReference type="CDD" id="cd00093">
    <property type="entry name" value="HTH_XRE"/>
    <property type="match status" value="1"/>
</dbReference>
<dbReference type="PROSITE" id="PS50943">
    <property type="entry name" value="HTH_CROC1"/>
    <property type="match status" value="1"/>
</dbReference>
<evidence type="ECO:0000313" key="2">
    <source>
        <dbReference type="EMBL" id="RKN37192.1"/>
    </source>
</evidence>
<organism evidence="2 3">
    <name type="scientific">Streptomyces hoynatensis</name>
    <dbReference type="NCBI Taxonomy" id="1141874"/>
    <lineage>
        <taxon>Bacteria</taxon>
        <taxon>Bacillati</taxon>
        <taxon>Actinomycetota</taxon>
        <taxon>Actinomycetes</taxon>
        <taxon>Kitasatosporales</taxon>
        <taxon>Streptomycetaceae</taxon>
        <taxon>Streptomyces</taxon>
    </lineage>
</organism>
<keyword evidence="3" id="KW-1185">Reference proteome</keyword>
<gene>
    <name evidence="2" type="ORF">D7294_28670</name>
</gene>
<dbReference type="InterPro" id="IPR043917">
    <property type="entry name" value="DUF5753"/>
</dbReference>
<evidence type="ECO:0000313" key="3">
    <source>
        <dbReference type="Proteomes" id="UP000272474"/>
    </source>
</evidence>
<proteinExistence type="predicted"/>
<reference evidence="2 3" key="1">
    <citation type="journal article" date="2014" name="Int. J. Syst. Evol. Microbiol.">
        <title>Streptomyces hoynatensis sp. nov., isolated from deep marine sediment.</title>
        <authorList>
            <person name="Veyisoglu A."/>
            <person name="Sahin N."/>
        </authorList>
    </citation>
    <scope>NUCLEOTIDE SEQUENCE [LARGE SCALE GENOMIC DNA]</scope>
    <source>
        <strain evidence="2 3">KCTC 29097</strain>
    </source>
</reference>
<evidence type="ECO:0000259" key="1">
    <source>
        <dbReference type="PROSITE" id="PS50943"/>
    </source>
</evidence>
<dbReference type="SUPFAM" id="SSF47413">
    <property type="entry name" value="lambda repressor-like DNA-binding domains"/>
    <property type="match status" value="1"/>
</dbReference>
<feature type="domain" description="HTH cro/C1-type" evidence="1">
    <location>
        <begin position="24"/>
        <end position="79"/>
    </location>
</feature>
<dbReference type="Pfam" id="PF13560">
    <property type="entry name" value="HTH_31"/>
    <property type="match status" value="1"/>
</dbReference>
<name>A0A3A9YLK6_9ACTN</name>
<dbReference type="Proteomes" id="UP000272474">
    <property type="component" value="Unassembled WGS sequence"/>
</dbReference>
<dbReference type="EMBL" id="RBAL01000027">
    <property type="protein sequence ID" value="RKN37192.1"/>
    <property type="molecule type" value="Genomic_DNA"/>
</dbReference>
<dbReference type="Pfam" id="PF19054">
    <property type="entry name" value="DUF5753"/>
    <property type="match status" value="1"/>
</dbReference>
<sequence>MAGETMTNGSSTALMARVALGRALRRLRDEVHGLRLNEVAEALGYDVSLISRIETGKRPCSQVIFGKLMDLYEVPAEEREELAQLQASSNDRRPPWWVRYREIISSSYEQVIAFEDAAQSVFEYQPGIVPGLLQTEDYARAVTGVGFASLGPDQIDGLVEVRMVRQRERLFDTSTPLQCHYVITQAALEFRVGGPAVHRRQLQHLLDLSEHPSVTLRVIPYEKGEEGCQIAGFRIFRFPDEHMPDVAFGESVAGSLTIDDPRDLRRMHRLFRSLTGVALTVDETRDLVSRVKDRED</sequence>